<accession>A0A0L0VDZ5</accession>
<comment type="subcellular location">
    <subcellularLocation>
        <location evidence="1">Nucleus</location>
    </subcellularLocation>
</comment>
<evidence type="ECO:0000256" key="6">
    <source>
        <dbReference type="SAM" id="MobiDB-lite"/>
    </source>
</evidence>
<dbReference type="InterPro" id="IPR008906">
    <property type="entry name" value="HATC_C_dom"/>
</dbReference>
<evidence type="ECO:0000256" key="2">
    <source>
        <dbReference type="ARBA" id="ARBA00022723"/>
    </source>
</evidence>
<gene>
    <name evidence="8" type="ORF">PSTG_09175</name>
</gene>
<dbReference type="GO" id="GO:0005634">
    <property type="term" value="C:nucleus"/>
    <property type="evidence" value="ECO:0007669"/>
    <property type="project" value="UniProtKB-SubCell"/>
</dbReference>
<dbReference type="Proteomes" id="UP000054564">
    <property type="component" value="Unassembled WGS sequence"/>
</dbReference>
<feature type="region of interest" description="Disordered" evidence="6">
    <location>
        <begin position="1"/>
        <end position="50"/>
    </location>
</feature>
<dbReference type="GO" id="GO:0008270">
    <property type="term" value="F:zinc ion binding"/>
    <property type="evidence" value="ECO:0007669"/>
    <property type="project" value="UniProtKB-KW"/>
</dbReference>
<evidence type="ECO:0000259" key="7">
    <source>
        <dbReference type="Pfam" id="PF05699"/>
    </source>
</evidence>
<organism evidence="8 9">
    <name type="scientific">Puccinia striiformis f. sp. tritici PST-78</name>
    <dbReference type="NCBI Taxonomy" id="1165861"/>
    <lineage>
        <taxon>Eukaryota</taxon>
        <taxon>Fungi</taxon>
        <taxon>Dikarya</taxon>
        <taxon>Basidiomycota</taxon>
        <taxon>Pucciniomycotina</taxon>
        <taxon>Pucciniomycetes</taxon>
        <taxon>Pucciniales</taxon>
        <taxon>Pucciniaceae</taxon>
        <taxon>Puccinia</taxon>
    </lineage>
</organism>
<name>A0A0L0VDZ5_9BASI</name>
<dbReference type="InterPro" id="IPR012337">
    <property type="entry name" value="RNaseH-like_sf"/>
</dbReference>
<dbReference type="SUPFAM" id="SSF53098">
    <property type="entry name" value="Ribonuclease H-like"/>
    <property type="match status" value="1"/>
</dbReference>
<feature type="domain" description="HAT C-terminal dimerisation" evidence="7">
    <location>
        <begin position="148"/>
        <end position="214"/>
    </location>
</feature>
<sequence>MASDRERPPHQSSCASSALGNQTDDDEPEPNTEANPSTPNSTQPSGATQALTDHEELSCFEVLHPLLRDKYFKLANWEPEWITEAIRLAREMWVTHYKPQPITPTSLAPPSNKARTGMLAGLGSAAAARGGDSSTDAFDMWLAGALVLKGNDPVNPLKWWIQQKKSGNTYGGLVHMALDFLSCPATSVDVERAFSFGRDYVSSKRHRLAPQSISRGMTVAFYSKNKKIKEGMLAKWKQGIEDKNKTQKKLKRKVIVLEDNEE</sequence>
<evidence type="ECO:0000256" key="3">
    <source>
        <dbReference type="ARBA" id="ARBA00022771"/>
    </source>
</evidence>
<keyword evidence="4" id="KW-0862">Zinc</keyword>
<dbReference type="Pfam" id="PF05699">
    <property type="entry name" value="Dimer_Tnp_hAT"/>
    <property type="match status" value="1"/>
</dbReference>
<dbReference type="GO" id="GO:0046983">
    <property type="term" value="F:protein dimerization activity"/>
    <property type="evidence" value="ECO:0007669"/>
    <property type="project" value="InterPro"/>
</dbReference>
<dbReference type="AlphaFoldDB" id="A0A0L0VDZ5"/>
<evidence type="ECO:0000256" key="1">
    <source>
        <dbReference type="ARBA" id="ARBA00004123"/>
    </source>
</evidence>
<keyword evidence="2" id="KW-0479">Metal-binding</keyword>
<feature type="compositionally biased region" description="Polar residues" evidence="6">
    <location>
        <begin position="10"/>
        <end position="22"/>
    </location>
</feature>
<feature type="compositionally biased region" description="Polar residues" evidence="6">
    <location>
        <begin position="32"/>
        <end position="50"/>
    </location>
</feature>
<dbReference type="EMBL" id="AJIL01000067">
    <property type="protein sequence ID" value="KNE97488.1"/>
    <property type="molecule type" value="Genomic_DNA"/>
</dbReference>
<comment type="caution">
    <text evidence="8">The sequence shown here is derived from an EMBL/GenBank/DDBJ whole genome shotgun (WGS) entry which is preliminary data.</text>
</comment>
<evidence type="ECO:0000313" key="8">
    <source>
        <dbReference type="EMBL" id="KNE97488.1"/>
    </source>
</evidence>
<evidence type="ECO:0000256" key="4">
    <source>
        <dbReference type="ARBA" id="ARBA00022833"/>
    </source>
</evidence>
<keyword evidence="5" id="KW-0539">Nucleus</keyword>
<evidence type="ECO:0000256" key="5">
    <source>
        <dbReference type="ARBA" id="ARBA00023242"/>
    </source>
</evidence>
<dbReference type="STRING" id="1165861.A0A0L0VDZ5"/>
<dbReference type="PANTHER" id="PTHR46481:SF10">
    <property type="entry name" value="ZINC FINGER BED DOMAIN-CONTAINING PROTEIN 39"/>
    <property type="match status" value="1"/>
</dbReference>
<dbReference type="InterPro" id="IPR052035">
    <property type="entry name" value="ZnF_BED_domain_contain"/>
</dbReference>
<keyword evidence="9" id="KW-1185">Reference proteome</keyword>
<proteinExistence type="predicted"/>
<keyword evidence="3" id="KW-0863">Zinc-finger</keyword>
<evidence type="ECO:0000313" key="9">
    <source>
        <dbReference type="Proteomes" id="UP000054564"/>
    </source>
</evidence>
<reference evidence="9" key="1">
    <citation type="submission" date="2014-03" db="EMBL/GenBank/DDBJ databases">
        <title>The Genome Sequence of Puccinia striiformis f. sp. tritici PST-78.</title>
        <authorList>
            <consortium name="The Broad Institute Genome Sequencing Platform"/>
            <person name="Cuomo C."/>
            <person name="Hulbert S."/>
            <person name="Chen X."/>
            <person name="Walker B."/>
            <person name="Young S.K."/>
            <person name="Zeng Q."/>
            <person name="Gargeya S."/>
            <person name="Fitzgerald M."/>
            <person name="Haas B."/>
            <person name="Abouelleil A."/>
            <person name="Alvarado L."/>
            <person name="Arachchi H.M."/>
            <person name="Berlin A.M."/>
            <person name="Chapman S.B."/>
            <person name="Goldberg J."/>
            <person name="Griggs A."/>
            <person name="Gujja S."/>
            <person name="Hansen M."/>
            <person name="Howarth C."/>
            <person name="Imamovic A."/>
            <person name="Larimer J."/>
            <person name="McCowan C."/>
            <person name="Montmayeur A."/>
            <person name="Murphy C."/>
            <person name="Neiman D."/>
            <person name="Pearson M."/>
            <person name="Priest M."/>
            <person name="Roberts A."/>
            <person name="Saif S."/>
            <person name="Shea T."/>
            <person name="Sisk P."/>
            <person name="Sykes S."/>
            <person name="Wortman J."/>
            <person name="Nusbaum C."/>
            <person name="Birren B."/>
        </authorList>
    </citation>
    <scope>NUCLEOTIDE SEQUENCE [LARGE SCALE GENOMIC DNA]</scope>
    <source>
        <strain evidence="9">race PST-78</strain>
    </source>
</reference>
<dbReference type="PANTHER" id="PTHR46481">
    <property type="entry name" value="ZINC FINGER BED DOMAIN-CONTAINING PROTEIN 4"/>
    <property type="match status" value="1"/>
</dbReference>
<protein>
    <recommendedName>
        <fullName evidence="7">HAT C-terminal dimerisation domain-containing protein</fullName>
    </recommendedName>
</protein>